<gene>
    <name evidence="2" type="ORF">AC626_08355</name>
</gene>
<dbReference type="InterPro" id="IPR016181">
    <property type="entry name" value="Acyl_CoA_acyltransferase"/>
</dbReference>
<comment type="caution">
    <text evidence="2">The sequence shown here is derived from an EMBL/GenBank/DDBJ whole genome shotgun (WGS) entry which is preliminary data.</text>
</comment>
<dbReference type="GO" id="GO:0008999">
    <property type="term" value="F:protein-N-terminal-alanine acetyltransferase activity"/>
    <property type="evidence" value="ECO:0007669"/>
    <property type="project" value="TreeGrafter"/>
</dbReference>
<sequence>MEHRISTHLYLTPLNTDHAGTLFDAVEASRESLQKYLPWVQKLTELRDAETYIDERTQLANTEYFAIMQRNRFIGVFAIKPARAHSTCEIGYWLINKARGKAVISRVLGVVLPYLKNVRQIDYVEFHCLENNKASIKIAKRAGASLIECYSTKSELNAAPRLMCLYRTYLQECESLCSGYTRFS</sequence>
<name>A0A0L0EVE5_9GAMM</name>
<dbReference type="Proteomes" id="UP000036850">
    <property type="component" value="Unassembled WGS sequence"/>
</dbReference>
<dbReference type="OrthoDB" id="9784707at2"/>
<accession>A0A0L0EVE5</accession>
<dbReference type="AlphaFoldDB" id="A0A0L0EVE5"/>
<feature type="domain" description="N-acetyltransferase" evidence="1">
    <location>
        <begin position="9"/>
        <end position="144"/>
    </location>
</feature>
<dbReference type="InterPro" id="IPR051908">
    <property type="entry name" value="Ribosomal_N-acetyltransferase"/>
</dbReference>
<proteinExistence type="predicted"/>
<dbReference type="GO" id="GO:0005737">
    <property type="term" value="C:cytoplasm"/>
    <property type="evidence" value="ECO:0007669"/>
    <property type="project" value="TreeGrafter"/>
</dbReference>
<dbReference type="SUPFAM" id="SSF55729">
    <property type="entry name" value="Acyl-CoA N-acyltransferases (Nat)"/>
    <property type="match status" value="1"/>
</dbReference>
<dbReference type="PANTHER" id="PTHR43441">
    <property type="entry name" value="RIBOSOMAL-PROTEIN-SERINE ACETYLTRANSFERASE"/>
    <property type="match status" value="1"/>
</dbReference>
<dbReference type="GO" id="GO:1990189">
    <property type="term" value="F:protein N-terminal-serine acetyltransferase activity"/>
    <property type="evidence" value="ECO:0007669"/>
    <property type="project" value="TreeGrafter"/>
</dbReference>
<dbReference type="Pfam" id="PF13302">
    <property type="entry name" value="Acetyltransf_3"/>
    <property type="match status" value="1"/>
</dbReference>
<evidence type="ECO:0000313" key="3">
    <source>
        <dbReference type="Proteomes" id="UP000036850"/>
    </source>
</evidence>
<reference evidence="3" key="1">
    <citation type="submission" date="2015-07" db="EMBL/GenBank/DDBJ databases">
        <title>Draft genome sequence of a Pseudoalteromonas rubra strain, OCN096, isolated from Kaneohe Bay, Oahu, Hawaii.</title>
        <authorList>
            <person name="Beurmann S."/>
            <person name="Ushijima B."/>
            <person name="Belcaid M."/>
            <person name="Callahan S.M."/>
            <person name="Aeby G.S."/>
        </authorList>
    </citation>
    <scope>NUCLEOTIDE SEQUENCE [LARGE SCALE GENOMIC DNA]</scope>
    <source>
        <strain evidence="3">OCN096</strain>
    </source>
</reference>
<evidence type="ECO:0000259" key="1">
    <source>
        <dbReference type="Pfam" id="PF13302"/>
    </source>
</evidence>
<dbReference type="EMBL" id="LFZX01000047">
    <property type="protein sequence ID" value="KNC67833.1"/>
    <property type="molecule type" value="Genomic_DNA"/>
</dbReference>
<dbReference type="Gene3D" id="3.40.630.30">
    <property type="match status" value="1"/>
</dbReference>
<evidence type="ECO:0000313" key="2">
    <source>
        <dbReference type="EMBL" id="KNC67833.1"/>
    </source>
</evidence>
<dbReference type="PATRIC" id="fig|43658.6.peg.5095"/>
<dbReference type="PANTHER" id="PTHR43441:SF2">
    <property type="entry name" value="FAMILY ACETYLTRANSFERASE, PUTATIVE (AFU_ORTHOLOGUE AFUA_7G00850)-RELATED"/>
    <property type="match status" value="1"/>
</dbReference>
<organism evidence="2 3">
    <name type="scientific">Pseudoalteromonas rubra</name>
    <dbReference type="NCBI Taxonomy" id="43658"/>
    <lineage>
        <taxon>Bacteria</taxon>
        <taxon>Pseudomonadati</taxon>
        <taxon>Pseudomonadota</taxon>
        <taxon>Gammaproteobacteria</taxon>
        <taxon>Alteromonadales</taxon>
        <taxon>Pseudoalteromonadaceae</taxon>
        <taxon>Pseudoalteromonas</taxon>
    </lineage>
</organism>
<protein>
    <recommendedName>
        <fullName evidence="1">N-acetyltransferase domain-containing protein</fullName>
    </recommendedName>
</protein>
<dbReference type="InterPro" id="IPR000182">
    <property type="entry name" value="GNAT_dom"/>
</dbReference>